<evidence type="ECO:0000256" key="15">
    <source>
        <dbReference type="PIRSR" id="PIRSR001365-2"/>
    </source>
</evidence>
<dbReference type="Proteomes" id="UP000243793">
    <property type="component" value="Chromosome"/>
</dbReference>
<comment type="pathway">
    <text evidence="2 12">Amino-acid biosynthesis; L-lysine biosynthesis via DAP pathway; (S)-tetrahydrodipicolinate from L-aspartate: step 3/4.</text>
</comment>
<dbReference type="Pfam" id="PF00701">
    <property type="entry name" value="DHDPS"/>
    <property type="match status" value="1"/>
</dbReference>
<organism evidence="16 17">
    <name type="scientific">Oceanisphaera avium</name>
    <dbReference type="NCBI Taxonomy" id="1903694"/>
    <lineage>
        <taxon>Bacteria</taxon>
        <taxon>Pseudomonadati</taxon>
        <taxon>Pseudomonadota</taxon>
        <taxon>Gammaproteobacteria</taxon>
        <taxon>Aeromonadales</taxon>
        <taxon>Aeromonadaceae</taxon>
        <taxon>Oceanisphaera</taxon>
    </lineage>
</organism>
<keyword evidence="9 12" id="KW-0456">Lyase</keyword>
<dbReference type="GO" id="GO:0019877">
    <property type="term" value="P:diaminopimelate biosynthetic process"/>
    <property type="evidence" value="ECO:0007669"/>
    <property type="project" value="UniProtKB-UniRule"/>
</dbReference>
<gene>
    <name evidence="12" type="primary">dapA</name>
    <name evidence="16" type="ORF">CBP12_12460</name>
</gene>
<dbReference type="EC" id="4.3.3.7" evidence="4 12"/>
<dbReference type="NCBIfam" id="TIGR00674">
    <property type="entry name" value="dapA"/>
    <property type="match status" value="1"/>
</dbReference>
<dbReference type="InterPro" id="IPR005263">
    <property type="entry name" value="DapA"/>
</dbReference>
<proteinExistence type="inferred from homology"/>
<dbReference type="PANTHER" id="PTHR12128:SF66">
    <property type="entry name" value="4-HYDROXY-2-OXOGLUTARATE ALDOLASE, MITOCHONDRIAL"/>
    <property type="match status" value="1"/>
</dbReference>
<comment type="catalytic activity">
    <reaction evidence="11 12">
        <text>L-aspartate 4-semialdehyde + pyruvate = (2S,4S)-4-hydroxy-2,3,4,5-tetrahydrodipicolinate + H2O + H(+)</text>
        <dbReference type="Rhea" id="RHEA:34171"/>
        <dbReference type="ChEBI" id="CHEBI:15361"/>
        <dbReference type="ChEBI" id="CHEBI:15377"/>
        <dbReference type="ChEBI" id="CHEBI:15378"/>
        <dbReference type="ChEBI" id="CHEBI:67139"/>
        <dbReference type="ChEBI" id="CHEBI:537519"/>
        <dbReference type="EC" id="4.3.3.7"/>
    </reaction>
</comment>
<evidence type="ECO:0000256" key="7">
    <source>
        <dbReference type="ARBA" id="ARBA00022915"/>
    </source>
</evidence>
<evidence type="ECO:0000256" key="13">
    <source>
        <dbReference type="PIRNR" id="PIRNR001365"/>
    </source>
</evidence>
<dbReference type="GO" id="GO:0009089">
    <property type="term" value="P:lysine biosynthetic process via diaminopimelate"/>
    <property type="evidence" value="ECO:0007669"/>
    <property type="project" value="UniProtKB-UniRule"/>
</dbReference>
<dbReference type="SUPFAM" id="SSF51569">
    <property type="entry name" value="Aldolase"/>
    <property type="match status" value="1"/>
</dbReference>
<evidence type="ECO:0000256" key="5">
    <source>
        <dbReference type="ARBA" id="ARBA00022490"/>
    </source>
</evidence>
<dbReference type="Gene3D" id="3.20.20.70">
    <property type="entry name" value="Aldolase class I"/>
    <property type="match status" value="1"/>
</dbReference>
<evidence type="ECO:0000256" key="3">
    <source>
        <dbReference type="ARBA" id="ARBA00007592"/>
    </source>
</evidence>
<evidence type="ECO:0000256" key="6">
    <source>
        <dbReference type="ARBA" id="ARBA00022605"/>
    </source>
</evidence>
<dbReference type="KEGG" id="ocm:CBP12_12460"/>
<dbReference type="InterPro" id="IPR020624">
    <property type="entry name" value="Schiff_base-form_aldolases_CS"/>
</dbReference>
<evidence type="ECO:0000256" key="10">
    <source>
        <dbReference type="ARBA" id="ARBA00023270"/>
    </source>
</evidence>
<comment type="subunit">
    <text evidence="12">Homotetramer; dimer of dimers.</text>
</comment>
<dbReference type="RefSeq" id="WP_086964888.1">
    <property type="nucleotide sequence ID" value="NZ_CP021376.1"/>
</dbReference>
<keyword evidence="6 12" id="KW-0028">Amino-acid biosynthesis</keyword>
<dbReference type="PIRSF" id="PIRSF001365">
    <property type="entry name" value="DHDPS"/>
    <property type="match status" value="1"/>
</dbReference>
<dbReference type="CDD" id="cd00950">
    <property type="entry name" value="DHDPS"/>
    <property type="match status" value="1"/>
</dbReference>
<dbReference type="InterPro" id="IPR020625">
    <property type="entry name" value="Schiff_base-form_aldolases_AS"/>
</dbReference>
<comment type="subcellular location">
    <subcellularLocation>
        <location evidence="12">Cytoplasm</location>
    </subcellularLocation>
</comment>
<evidence type="ECO:0000256" key="11">
    <source>
        <dbReference type="ARBA" id="ARBA00047836"/>
    </source>
</evidence>
<keyword evidence="17" id="KW-1185">Reference proteome</keyword>
<dbReference type="AlphaFoldDB" id="A0A1Y0D102"/>
<dbReference type="OrthoDB" id="9782828at2"/>
<dbReference type="EMBL" id="CP021376">
    <property type="protein sequence ID" value="ART80867.1"/>
    <property type="molecule type" value="Genomic_DNA"/>
</dbReference>
<evidence type="ECO:0000256" key="14">
    <source>
        <dbReference type="PIRSR" id="PIRSR001365-1"/>
    </source>
</evidence>
<feature type="active site" description="Proton donor/acceptor" evidence="12 14">
    <location>
        <position position="132"/>
    </location>
</feature>
<feature type="binding site" evidence="12 15">
    <location>
        <position position="44"/>
    </location>
    <ligand>
        <name>pyruvate</name>
        <dbReference type="ChEBI" id="CHEBI:15361"/>
    </ligand>
</feature>
<name>A0A1Y0D102_9GAMM</name>
<dbReference type="PROSITE" id="PS00666">
    <property type="entry name" value="DHDPS_2"/>
    <property type="match status" value="1"/>
</dbReference>
<accession>A0A1Y0D102</accession>
<dbReference type="UniPathway" id="UPA00034">
    <property type="reaction ID" value="UER00017"/>
</dbReference>
<feature type="active site" description="Schiff-base intermediate with substrate" evidence="12 14">
    <location>
        <position position="160"/>
    </location>
</feature>
<sequence>MFRGSLVALLTPFDGSRIDELALRRLVDWHIAEGTHGLVPVGTTGESPTMTPKEHCRVIEIVAEQAAGRVPVIAGAGSNNPLEAIEYSNCAERVGADATLHVAGYYNRPNQDGLFEHFKMLHDATKLPIIVYNIPPRAVVDIKPETLARMAELPRIVGVKDATGDLLRPWVERKHIKKPFAWLSGEDGTAVSYNIGGGQGCISVTANIAPRLCAELQELMLAGNWEAARVLQDKLLPLHQVLFLEPNPAGPKYALSLLGLASEACRIPVVPLQESSKAEIRRVMTELGLI</sequence>
<evidence type="ECO:0000256" key="2">
    <source>
        <dbReference type="ARBA" id="ARBA00005120"/>
    </source>
</evidence>
<feature type="binding site" evidence="12 15">
    <location>
        <position position="202"/>
    </location>
    <ligand>
        <name>pyruvate</name>
        <dbReference type="ChEBI" id="CHEBI:15361"/>
    </ligand>
</feature>
<dbReference type="GO" id="GO:0008840">
    <property type="term" value="F:4-hydroxy-tetrahydrodipicolinate synthase activity"/>
    <property type="evidence" value="ECO:0007669"/>
    <property type="project" value="UniProtKB-UniRule"/>
</dbReference>
<evidence type="ECO:0000313" key="17">
    <source>
        <dbReference type="Proteomes" id="UP000243793"/>
    </source>
</evidence>
<keyword evidence="10 12" id="KW-0704">Schiff base</keyword>
<comment type="similarity">
    <text evidence="3 12 13">Belongs to the DapA family.</text>
</comment>
<reference evidence="17" key="1">
    <citation type="submission" date="2017-05" db="EMBL/GenBank/DDBJ databases">
        <authorList>
            <person name="Sung H."/>
        </authorList>
    </citation>
    <scope>NUCLEOTIDE SEQUENCE [LARGE SCALE GENOMIC DNA]</scope>
    <source>
        <strain evidence="17">AMac2203</strain>
    </source>
</reference>
<evidence type="ECO:0000256" key="9">
    <source>
        <dbReference type="ARBA" id="ARBA00023239"/>
    </source>
</evidence>
<comment type="function">
    <text evidence="1 12">Catalyzes the condensation of (S)-aspartate-beta-semialdehyde [(S)-ASA] and pyruvate to 4-hydroxy-tetrahydrodipicolinate (HTPA).</text>
</comment>
<dbReference type="PROSITE" id="PS00665">
    <property type="entry name" value="DHDPS_1"/>
    <property type="match status" value="1"/>
</dbReference>
<dbReference type="SMART" id="SM01130">
    <property type="entry name" value="DHDPS"/>
    <property type="match status" value="1"/>
</dbReference>
<keyword evidence="5 12" id="KW-0963">Cytoplasm</keyword>
<dbReference type="GO" id="GO:0005829">
    <property type="term" value="C:cytosol"/>
    <property type="evidence" value="ECO:0007669"/>
    <property type="project" value="TreeGrafter"/>
</dbReference>
<keyword evidence="7 12" id="KW-0220">Diaminopimelate biosynthesis</keyword>
<evidence type="ECO:0000256" key="4">
    <source>
        <dbReference type="ARBA" id="ARBA00012086"/>
    </source>
</evidence>
<dbReference type="PRINTS" id="PR00146">
    <property type="entry name" value="DHPICSNTHASE"/>
</dbReference>
<evidence type="ECO:0000256" key="1">
    <source>
        <dbReference type="ARBA" id="ARBA00003294"/>
    </source>
</evidence>
<protein>
    <recommendedName>
        <fullName evidence="4 12">4-hydroxy-tetrahydrodipicolinate synthase</fullName>
        <shortName evidence="12">HTPA synthase</shortName>
        <ecNumber evidence="4 12">4.3.3.7</ecNumber>
    </recommendedName>
</protein>
<evidence type="ECO:0000256" key="12">
    <source>
        <dbReference type="HAMAP-Rule" id="MF_00418"/>
    </source>
</evidence>
<dbReference type="InterPro" id="IPR002220">
    <property type="entry name" value="DapA-like"/>
</dbReference>
<dbReference type="HAMAP" id="MF_00418">
    <property type="entry name" value="DapA"/>
    <property type="match status" value="1"/>
</dbReference>
<evidence type="ECO:0000313" key="16">
    <source>
        <dbReference type="EMBL" id="ART80867.1"/>
    </source>
</evidence>
<keyword evidence="8 12" id="KW-0457">Lysine biosynthesis</keyword>
<dbReference type="InterPro" id="IPR013785">
    <property type="entry name" value="Aldolase_TIM"/>
</dbReference>
<feature type="site" description="Part of a proton relay during catalysis" evidence="12">
    <location>
        <position position="43"/>
    </location>
</feature>
<feature type="site" description="Part of a proton relay during catalysis" evidence="12">
    <location>
        <position position="106"/>
    </location>
</feature>
<dbReference type="PANTHER" id="PTHR12128">
    <property type="entry name" value="DIHYDRODIPICOLINATE SYNTHASE"/>
    <property type="match status" value="1"/>
</dbReference>
<evidence type="ECO:0000256" key="8">
    <source>
        <dbReference type="ARBA" id="ARBA00023154"/>
    </source>
</evidence>
<comment type="caution">
    <text evidence="12">Was originally thought to be a dihydrodipicolinate synthase (DHDPS), catalyzing the condensation of (S)-aspartate-beta-semialdehyde [(S)-ASA] and pyruvate to dihydrodipicolinate (DHDP). However, it was shown in E.coli that the product of the enzymatic reaction is not dihydrodipicolinate but in fact (4S)-4-hydroxy-2,3,4,5-tetrahydro-(2S)-dipicolinic acid (HTPA), and that the consecutive dehydration reaction leading to DHDP is not spontaneous but catalyzed by DapB.</text>
</comment>